<feature type="region of interest" description="Disordered" evidence="2">
    <location>
        <begin position="85"/>
        <end position="132"/>
    </location>
</feature>
<evidence type="ECO:0000313" key="4">
    <source>
        <dbReference type="EMBL" id="ORX36790.1"/>
    </source>
</evidence>
<dbReference type="EMBL" id="NBSH01000007">
    <property type="protein sequence ID" value="ORX36790.1"/>
    <property type="molecule type" value="Genomic_DNA"/>
</dbReference>
<proteinExistence type="inferred from homology"/>
<reference evidence="4 5" key="1">
    <citation type="submission" date="2017-03" db="EMBL/GenBank/DDBJ databases">
        <title>Widespread Adenine N6-methylation of Active Genes in Fungi.</title>
        <authorList>
            <consortium name="DOE Joint Genome Institute"/>
            <person name="Mondo S.J."/>
            <person name="Dannebaum R.O."/>
            <person name="Kuo R.C."/>
            <person name="Louie K.B."/>
            <person name="Bewick A.J."/>
            <person name="Labutti K."/>
            <person name="Haridas S."/>
            <person name="Kuo A."/>
            <person name="Salamov A."/>
            <person name="Ahrendt S.R."/>
            <person name="Lau R."/>
            <person name="Bowen B.P."/>
            <person name="Lipzen A."/>
            <person name="Sullivan W."/>
            <person name="Andreopoulos W.B."/>
            <person name="Clum A."/>
            <person name="Lindquist E."/>
            <person name="Daum C."/>
            <person name="Northen T.R."/>
            <person name="Ramamoorthy G."/>
            <person name="Schmitz R.J."/>
            <person name="Gryganskyi A."/>
            <person name="Culley D."/>
            <person name="Magnuson J."/>
            <person name="James T.Y."/>
            <person name="O'Malley M.A."/>
            <person name="Stajich J.E."/>
            <person name="Spatafora J.W."/>
            <person name="Visel A."/>
            <person name="Grigoriev I.V."/>
        </authorList>
    </citation>
    <scope>NUCLEOTIDE SEQUENCE [LARGE SCALE GENOMIC DNA]</scope>
    <source>
        <strain evidence="4 5">NRRL Y-17943</strain>
    </source>
</reference>
<dbReference type="InParanoid" id="A0A1Y1UFE7"/>
<feature type="compositionally biased region" description="Polar residues" evidence="2">
    <location>
        <begin position="198"/>
        <end position="212"/>
    </location>
</feature>
<keyword evidence="5" id="KW-1185">Reference proteome</keyword>
<protein>
    <recommendedName>
        <fullName evidence="3">TEA domain-containing protein</fullName>
    </recommendedName>
</protein>
<organism evidence="4 5">
    <name type="scientific">Kockovaella imperatae</name>
    <dbReference type="NCBI Taxonomy" id="4999"/>
    <lineage>
        <taxon>Eukaryota</taxon>
        <taxon>Fungi</taxon>
        <taxon>Dikarya</taxon>
        <taxon>Basidiomycota</taxon>
        <taxon>Agaricomycotina</taxon>
        <taxon>Tremellomycetes</taxon>
        <taxon>Tremellales</taxon>
        <taxon>Cuniculitremaceae</taxon>
        <taxon>Kockovaella</taxon>
    </lineage>
</organism>
<feature type="compositionally biased region" description="Polar residues" evidence="2">
    <location>
        <begin position="108"/>
        <end position="121"/>
    </location>
</feature>
<dbReference type="Proteomes" id="UP000193218">
    <property type="component" value="Unassembled WGS sequence"/>
</dbReference>
<dbReference type="AlphaFoldDB" id="A0A1Y1UFE7"/>
<feature type="domain" description="TEA" evidence="3">
    <location>
        <begin position="237"/>
        <end position="280"/>
    </location>
</feature>
<feature type="region of interest" description="Disordered" evidence="2">
    <location>
        <begin position="165"/>
        <end position="215"/>
    </location>
</feature>
<evidence type="ECO:0000259" key="3">
    <source>
        <dbReference type="Pfam" id="PF01285"/>
    </source>
</evidence>
<comment type="similarity">
    <text evidence="1">Belongs to the TEC1 family.</text>
</comment>
<evidence type="ECO:0000313" key="5">
    <source>
        <dbReference type="Proteomes" id="UP000193218"/>
    </source>
</evidence>
<dbReference type="RefSeq" id="XP_021870859.1">
    <property type="nucleotide sequence ID" value="XM_022012868.1"/>
</dbReference>
<dbReference type="Gene3D" id="6.10.20.40">
    <property type="entry name" value="TEA/ATTS domain"/>
    <property type="match status" value="1"/>
</dbReference>
<comment type="caution">
    <text evidence="4">The sequence shown here is derived from an EMBL/GenBank/DDBJ whole genome shotgun (WGS) entry which is preliminary data.</text>
</comment>
<dbReference type="GeneID" id="33554676"/>
<dbReference type="Pfam" id="PF01285">
    <property type="entry name" value="TEA"/>
    <property type="match status" value="1"/>
</dbReference>
<evidence type="ECO:0000256" key="2">
    <source>
        <dbReference type="SAM" id="MobiDB-lite"/>
    </source>
</evidence>
<gene>
    <name evidence="4" type="ORF">BD324DRAFT_467741</name>
</gene>
<dbReference type="OrthoDB" id="2594741at2759"/>
<dbReference type="InterPro" id="IPR000818">
    <property type="entry name" value="TEA/ATTS_dom"/>
</dbReference>
<dbReference type="InterPro" id="IPR038096">
    <property type="entry name" value="TEA/ATTS_sf"/>
</dbReference>
<accession>A0A1Y1UFE7</accession>
<dbReference type="STRING" id="4999.A0A1Y1UFE7"/>
<name>A0A1Y1UFE7_9TREE</name>
<dbReference type="GO" id="GO:0003700">
    <property type="term" value="F:DNA-binding transcription factor activity"/>
    <property type="evidence" value="ECO:0007669"/>
    <property type="project" value="InterPro"/>
</dbReference>
<evidence type="ECO:0000256" key="1">
    <source>
        <dbReference type="ARBA" id="ARBA00008421"/>
    </source>
</evidence>
<sequence>MSVLTSMASHRHVMGSLPFMHSAYGDEGRYKPMIPLPLAPVPSFDPYNVLHLYCPRPQHPLALNTLLNPSDEMSTKIHLRFKNGHFTSVPTAPPPVKGQKVRREHPLTPTSISTTASNSPDPANEGQIDKPRPTLEMAKKVYEENQAAMSGLDLLALISSTQPVTSAPAPIVKSTKRKLSVESTDSTDSSTKRARTTPVRSNSGSASTSTDNGRVWDVPGAREAYELAQLMLPLAGERAKFKIFGNHLGRNQVIGIIVSLATGQHYDRKSISSHTQTLKNDSKNVSRTPELVLNKIQDKGPKASKAELENFELPDRLKDLIRMPREKSSSNWSDPYHVPNVKYLGDWIPAGLHKNDAADWLRNRHHSRVPPSYSP</sequence>